<dbReference type="InterPro" id="IPR014001">
    <property type="entry name" value="Helicase_ATP-bd"/>
</dbReference>
<dbReference type="OrthoDB" id="9760715at2"/>
<gene>
    <name evidence="5" type="ORF">C8N47_11347</name>
</gene>
<sequence length="984" mass="114393">MSQELIIGLTEHRTFGYLFQAFLIEQKRSFYTITKMVKQRDIEVLQLNNEQAELVKLVEQYSDEKLVQKFSKKKESSKFFHQMDPALFEQQISPYIDKYLVRIIRLLMRGNTRLFLKQAKYSNLYDEDLIVVQPQYTDCCFCFNRTPEGTHYSLEISYDGAPIRLFHKSITMVSNEPGAFIYQGRLYAFEKLSVKKLLPFLDKESIFIASQVEEKYYKSFVHNCLLEYPVRAQGFTIIDGDVDQQVSLSLEPNLQMDAVLIPRFRYGQNEYLANNKTELVIDFSVQANQYQFTKINRDRSWEETQLAYLSKLGLREENGSFVPLKAQLLSGQDRLYEIINWLNRHKQELQESGFTFTQNRLDKVYSTEHQELELEVKEGEDWFDIYAYVQFGEFRIPFIKLKRHILGGIREFELPNGEHAILPKEWFSDYADLLPFTKQEGNNLRLKKHHFQLLQQKLKGLDKSFFNRLQDVATKAGKPVAVPRNLQATLRSYQHQGFSWMYNLFENQLGGCLADDMGLGKTLQTLTLLLKLKRLKSTMEIPEFEPNSDQGDLFAKPPRTETTEPAETPKIQAASLIVMPTSLLHNWHNEIQKFTPSLKVYRHFGVSRKRTGNFRTQANYYDVILTSYGTIRNDFEMLRDIEFFYVILDESQYIKNPGSKTYQTISQLKAKHRLVLTGTPIENSLSDLWAQMNFVNKGLLGNLAFFKREFITPIEKKSDPEKQQKLQTLIRPFILRRTKEQVAGDLPPVTEQIRYCAMASEQKRIYELEKSAIRNSILENIDQEGVEKSAFVVLQGLTKLRQLANHPSMLQGADETESGKFEQILDTLESLLAEKHKVLIFSSFVKHLELVKQQLENRKWKYSLLTGQTANRADVIQSFQDDPENRVFLISLKAGGVGLNLTSADYVFIIDPWWNPAAEMQAIARAHRIGQNKKVIVYRFITEGSIEEKILALQDRKSSLAEKFINSNNPFKAISREEIINLFS</sequence>
<keyword evidence="5" id="KW-0347">Helicase</keyword>
<keyword evidence="5" id="KW-0067">ATP-binding</keyword>
<evidence type="ECO:0000256" key="1">
    <source>
        <dbReference type="ARBA" id="ARBA00022801"/>
    </source>
</evidence>
<dbReference type="SMART" id="SM00487">
    <property type="entry name" value="DEXDc"/>
    <property type="match status" value="1"/>
</dbReference>
<comment type="caution">
    <text evidence="5">The sequence shown here is derived from an EMBL/GenBank/DDBJ whole genome shotgun (WGS) entry which is preliminary data.</text>
</comment>
<organism evidence="5 6">
    <name type="scientific">Mangrovibacterium marinum</name>
    <dbReference type="NCBI Taxonomy" id="1639118"/>
    <lineage>
        <taxon>Bacteria</taxon>
        <taxon>Pseudomonadati</taxon>
        <taxon>Bacteroidota</taxon>
        <taxon>Bacteroidia</taxon>
        <taxon>Marinilabiliales</taxon>
        <taxon>Prolixibacteraceae</taxon>
        <taxon>Mangrovibacterium</taxon>
    </lineage>
</organism>
<dbReference type="SUPFAM" id="SSF52540">
    <property type="entry name" value="P-loop containing nucleoside triphosphate hydrolases"/>
    <property type="match status" value="2"/>
</dbReference>
<keyword evidence="1" id="KW-0378">Hydrolase</keyword>
<evidence type="ECO:0000256" key="2">
    <source>
        <dbReference type="SAM" id="MobiDB-lite"/>
    </source>
</evidence>
<dbReference type="PROSITE" id="PS51194">
    <property type="entry name" value="HELICASE_CTER"/>
    <property type="match status" value="1"/>
</dbReference>
<keyword evidence="5" id="KW-0547">Nucleotide-binding</keyword>
<evidence type="ECO:0000313" key="6">
    <source>
        <dbReference type="Proteomes" id="UP000243525"/>
    </source>
</evidence>
<evidence type="ECO:0000259" key="3">
    <source>
        <dbReference type="PROSITE" id="PS51192"/>
    </source>
</evidence>
<dbReference type="CDD" id="cd18793">
    <property type="entry name" value="SF2_C_SNF"/>
    <property type="match status" value="1"/>
</dbReference>
<dbReference type="InterPro" id="IPR038718">
    <property type="entry name" value="SNF2-like_sf"/>
</dbReference>
<dbReference type="PROSITE" id="PS51192">
    <property type="entry name" value="HELICASE_ATP_BIND_1"/>
    <property type="match status" value="1"/>
</dbReference>
<dbReference type="Pfam" id="PF00176">
    <property type="entry name" value="SNF2-rel_dom"/>
    <property type="match status" value="1"/>
</dbReference>
<name>A0A2T5BZR4_9BACT</name>
<dbReference type="GO" id="GO:0005524">
    <property type="term" value="F:ATP binding"/>
    <property type="evidence" value="ECO:0007669"/>
    <property type="project" value="InterPro"/>
</dbReference>
<dbReference type="AlphaFoldDB" id="A0A2T5BZR4"/>
<dbReference type="InterPro" id="IPR001650">
    <property type="entry name" value="Helicase_C-like"/>
</dbReference>
<dbReference type="GO" id="GO:0015616">
    <property type="term" value="F:DNA translocase activity"/>
    <property type="evidence" value="ECO:0007669"/>
    <property type="project" value="TreeGrafter"/>
</dbReference>
<dbReference type="Pfam" id="PF00271">
    <property type="entry name" value="Helicase_C"/>
    <property type="match status" value="1"/>
</dbReference>
<dbReference type="InterPro" id="IPR049730">
    <property type="entry name" value="SNF2/RAD54-like_C"/>
</dbReference>
<dbReference type="InterPro" id="IPR000330">
    <property type="entry name" value="SNF2_N"/>
</dbReference>
<dbReference type="SMART" id="SM00490">
    <property type="entry name" value="HELICc"/>
    <property type="match status" value="1"/>
</dbReference>
<feature type="domain" description="Helicase ATP-binding" evidence="3">
    <location>
        <begin position="502"/>
        <end position="698"/>
    </location>
</feature>
<dbReference type="Gene3D" id="3.40.50.10810">
    <property type="entry name" value="Tandem AAA-ATPase domain"/>
    <property type="match status" value="1"/>
</dbReference>
<dbReference type="RefSeq" id="WP_107822979.1">
    <property type="nucleotide sequence ID" value="NZ_OY782574.1"/>
</dbReference>
<reference evidence="5 6" key="1">
    <citation type="submission" date="2018-04" db="EMBL/GenBank/DDBJ databases">
        <title>Genomic Encyclopedia of Archaeal and Bacterial Type Strains, Phase II (KMG-II): from individual species to whole genera.</title>
        <authorList>
            <person name="Goeker M."/>
        </authorList>
    </citation>
    <scope>NUCLEOTIDE SEQUENCE [LARGE SCALE GENOMIC DNA]</scope>
    <source>
        <strain evidence="5 6">DSM 28823</strain>
    </source>
</reference>
<dbReference type="InterPro" id="IPR027417">
    <property type="entry name" value="P-loop_NTPase"/>
</dbReference>
<dbReference type="PANTHER" id="PTHR45629">
    <property type="entry name" value="SNF2/RAD54 FAMILY MEMBER"/>
    <property type="match status" value="1"/>
</dbReference>
<dbReference type="Proteomes" id="UP000243525">
    <property type="component" value="Unassembled WGS sequence"/>
</dbReference>
<dbReference type="InterPro" id="IPR050496">
    <property type="entry name" value="SNF2_RAD54_helicase_repair"/>
</dbReference>
<accession>A0A2T5BZR4</accession>
<evidence type="ECO:0000313" key="5">
    <source>
        <dbReference type="EMBL" id="PTN07782.1"/>
    </source>
</evidence>
<protein>
    <submittedName>
        <fullName evidence="5">Helicase-like protein</fullName>
    </submittedName>
</protein>
<dbReference type="GO" id="GO:0004386">
    <property type="term" value="F:helicase activity"/>
    <property type="evidence" value="ECO:0007669"/>
    <property type="project" value="UniProtKB-KW"/>
</dbReference>
<dbReference type="Gene3D" id="3.40.50.300">
    <property type="entry name" value="P-loop containing nucleotide triphosphate hydrolases"/>
    <property type="match status" value="1"/>
</dbReference>
<dbReference type="PANTHER" id="PTHR45629:SF7">
    <property type="entry name" value="DNA EXCISION REPAIR PROTEIN ERCC-6-RELATED"/>
    <property type="match status" value="1"/>
</dbReference>
<dbReference type="GO" id="GO:0016787">
    <property type="term" value="F:hydrolase activity"/>
    <property type="evidence" value="ECO:0007669"/>
    <property type="project" value="UniProtKB-KW"/>
</dbReference>
<feature type="region of interest" description="Disordered" evidence="2">
    <location>
        <begin position="546"/>
        <end position="568"/>
    </location>
</feature>
<evidence type="ECO:0000259" key="4">
    <source>
        <dbReference type="PROSITE" id="PS51194"/>
    </source>
</evidence>
<keyword evidence="6" id="KW-1185">Reference proteome</keyword>
<proteinExistence type="predicted"/>
<dbReference type="EMBL" id="QAAD01000013">
    <property type="protein sequence ID" value="PTN07782.1"/>
    <property type="molecule type" value="Genomic_DNA"/>
</dbReference>
<feature type="domain" description="Helicase C-terminal" evidence="4">
    <location>
        <begin position="820"/>
        <end position="971"/>
    </location>
</feature>